<accession>A0A9D9N745</accession>
<feature type="non-terminal residue" evidence="2">
    <location>
        <position position="343"/>
    </location>
</feature>
<dbReference type="Pfam" id="PF11997">
    <property type="entry name" value="DUF3492"/>
    <property type="match status" value="1"/>
</dbReference>
<dbReference type="InterPro" id="IPR022622">
    <property type="entry name" value="DUF3492"/>
</dbReference>
<sequence length="343" mass="40682">MKVCLIVEGAYPYIRGGVSSWMQNLMVRMPDVEFVIETIVARPEEKREFKYEIPSNVSEIRETYLLDDDVIHGRRQRKRKLSKREYEAFESLLFGVDPDWKTIIQFFEERNVSLNSFLIGEDFLKMVQTYYMEHFERMIFSDFLWTMRSMYLPLFTILKSQRVECDLYHSVSNGYAGLWATAQKLFYKKPFLMTEHGIYTREREEEIIKANWVRGVYKDLWIDQFKKIGRCGYTYADKVVSLFEEARQFQIELGCPREKTIVIPNGVHAKRFEGIPQKEEGDDWIHVGAVLRVTPIKDVKTLISSYMLAKQQEPKLKLWIMGNMDEDPEYAKECKNMVENLKI</sequence>
<comment type="caution">
    <text evidence="2">The sequence shown here is derived from an EMBL/GenBank/DDBJ whole genome shotgun (WGS) entry which is preliminary data.</text>
</comment>
<dbReference type="Gene3D" id="3.40.50.2000">
    <property type="entry name" value="Glycogen Phosphorylase B"/>
    <property type="match status" value="2"/>
</dbReference>
<dbReference type="InterPro" id="IPR047691">
    <property type="entry name" value="PelF-like"/>
</dbReference>
<proteinExistence type="predicted"/>
<reference evidence="2" key="2">
    <citation type="journal article" date="2021" name="PeerJ">
        <title>Extensive microbial diversity within the chicken gut microbiome revealed by metagenomics and culture.</title>
        <authorList>
            <person name="Gilroy R."/>
            <person name="Ravi A."/>
            <person name="Getino M."/>
            <person name="Pursley I."/>
            <person name="Horton D.L."/>
            <person name="Alikhan N.F."/>
            <person name="Baker D."/>
            <person name="Gharbi K."/>
            <person name="Hall N."/>
            <person name="Watson M."/>
            <person name="Adriaenssens E.M."/>
            <person name="Foster-Nyarko E."/>
            <person name="Jarju S."/>
            <person name="Secka A."/>
            <person name="Antonio M."/>
            <person name="Oren A."/>
            <person name="Chaudhuri R.R."/>
            <person name="La Ragione R."/>
            <person name="Hildebrand F."/>
            <person name="Pallen M.J."/>
        </authorList>
    </citation>
    <scope>NUCLEOTIDE SEQUENCE</scope>
    <source>
        <strain evidence="2">E3-2379</strain>
    </source>
</reference>
<dbReference type="Proteomes" id="UP000823618">
    <property type="component" value="Unassembled WGS sequence"/>
</dbReference>
<evidence type="ECO:0000313" key="2">
    <source>
        <dbReference type="EMBL" id="MBO8462782.1"/>
    </source>
</evidence>
<evidence type="ECO:0000259" key="1">
    <source>
        <dbReference type="Pfam" id="PF11997"/>
    </source>
</evidence>
<name>A0A9D9N745_9FIRM</name>
<evidence type="ECO:0000313" key="3">
    <source>
        <dbReference type="Proteomes" id="UP000823618"/>
    </source>
</evidence>
<dbReference type="NCBIfam" id="NF038011">
    <property type="entry name" value="PelF"/>
    <property type="match status" value="1"/>
</dbReference>
<organism evidence="2 3">
    <name type="scientific">Candidatus Scybalomonas excrementavium</name>
    <dbReference type="NCBI Taxonomy" id="2840943"/>
    <lineage>
        <taxon>Bacteria</taxon>
        <taxon>Bacillati</taxon>
        <taxon>Bacillota</taxon>
        <taxon>Clostridia</taxon>
        <taxon>Lachnospirales</taxon>
        <taxon>Lachnospiraceae</taxon>
        <taxon>Lachnospiraceae incertae sedis</taxon>
        <taxon>Candidatus Scybalomonas</taxon>
    </lineage>
</organism>
<feature type="domain" description="DUF3492" evidence="1">
    <location>
        <begin position="1"/>
        <end position="257"/>
    </location>
</feature>
<protein>
    <submittedName>
        <fullName evidence="2">GT4 family glycosyltransferase PelF</fullName>
    </submittedName>
</protein>
<dbReference type="SUPFAM" id="SSF53756">
    <property type="entry name" value="UDP-Glycosyltransferase/glycogen phosphorylase"/>
    <property type="match status" value="1"/>
</dbReference>
<dbReference type="EMBL" id="JADIML010000073">
    <property type="protein sequence ID" value="MBO8462782.1"/>
    <property type="molecule type" value="Genomic_DNA"/>
</dbReference>
<dbReference type="AlphaFoldDB" id="A0A9D9N745"/>
<gene>
    <name evidence="2" type="primary">pelF</name>
    <name evidence="2" type="ORF">IAC13_02485</name>
</gene>
<reference evidence="2" key="1">
    <citation type="submission" date="2020-10" db="EMBL/GenBank/DDBJ databases">
        <authorList>
            <person name="Gilroy R."/>
        </authorList>
    </citation>
    <scope>NUCLEOTIDE SEQUENCE</scope>
    <source>
        <strain evidence="2">E3-2379</strain>
    </source>
</reference>